<keyword evidence="2" id="KW-1185">Reference proteome</keyword>
<reference evidence="1 2" key="1">
    <citation type="submission" date="2015-11" db="EMBL/GenBank/DDBJ databases">
        <title>Genomic analysis of 38 Legionella species identifies large and diverse effector repertoires.</title>
        <authorList>
            <person name="Burstein D."/>
            <person name="Amaro F."/>
            <person name="Zusman T."/>
            <person name="Lifshitz Z."/>
            <person name="Cohen O."/>
            <person name="Gilbert J.A."/>
            <person name="Pupko T."/>
            <person name="Shuman H.A."/>
            <person name="Segal G."/>
        </authorList>
    </citation>
    <scope>NUCLEOTIDE SEQUENCE [LARGE SCALE GENOMIC DNA]</scope>
    <source>
        <strain evidence="1 2">PX-1-G2-E2</strain>
    </source>
</reference>
<evidence type="ECO:0000313" key="1">
    <source>
        <dbReference type="EMBL" id="KTD25204.1"/>
    </source>
</evidence>
<dbReference type="PATRIC" id="fig|466.6.peg.2318"/>
<accession>A0A0W0VY28</accession>
<comment type="caution">
    <text evidence="1">The sequence shown here is derived from an EMBL/GenBank/DDBJ whole genome shotgun (WGS) entry which is preliminary data.</text>
</comment>
<name>A0A0W0VY28_9GAMM</name>
<dbReference type="OrthoDB" id="5638825at2"/>
<gene>
    <name evidence="1" type="ORF">Lmac_2182</name>
</gene>
<proteinExistence type="predicted"/>
<protein>
    <submittedName>
        <fullName evidence="1">Uncharacterized protein</fullName>
    </submittedName>
</protein>
<organism evidence="1 2">
    <name type="scientific">Legionella maceachernii</name>
    <dbReference type="NCBI Taxonomy" id="466"/>
    <lineage>
        <taxon>Bacteria</taxon>
        <taxon>Pseudomonadati</taxon>
        <taxon>Pseudomonadota</taxon>
        <taxon>Gammaproteobacteria</taxon>
        <taxon>Legionellales</taxon>
        <taxon>Legionellaceae</taxon>
        <taxon>Legionella</taxon>
    </lineage>
</organism>
<sequence length="294" mass="33153">MPGAELKAAAGLAFTMLGKRSPITKIQPAIGKGFSFFKRSFSNEASSTASIKPDIKPPIVVPREKMQSLEHCSDNHHLELMFATKEGLPIRHFPINHSAAAFHDPSKDRFAIYGRQSPWDFYNWLRDGITFRTKMDNEAKYLHPKFQFKAHPTGVFLSKEEVNGLLRKADELINKPQTCNMVTSNCYSASTTIMALAIDTLLKRPKFNAEEVHRLLTVMSDHPLEDHFSIGVKNNMTVMSTLKTVISSVKEHTAAIPNPSPAEKALHQKTIELLDHLFEENLAETFRHRDILGF</sequence>
<dbReference type="EMBL" id="LNYL01000045">
    <property type="protein sequence ID" value="KTD25204.1"/>
    <property type="molecule type" value="Genomic_DNA"/>
</dbReference>
<dbReference type="Proteomes" id="UP000054908">
    <property type="component" value="Unassembled WGS sequence"/>
</dbReference>
<dbReference type="RefSeq" id="WP_058452924.1">
    <property type="nucleotide sequence ID" value="NZ_CAAAIB010000005.1"/>
</dbReference>
<evidence type="ECO:0000313" key="2">
    <source>
        <dbReference type="Proteomes" id="UP000054908"/>
    </source>
</evidence>
<dbReference type="AlphaFoldDB" id="A0A0W0VY28"/>